<proteinExistence type="predicted"/>
<sequence length="369" mass="41659">MSTKPAKPTTGRKFSFRPTKDGHKEATIAVMGCTGSGKTTFVNLASKSHLRVGAGLESCTDTIQKSQPFELDGYTVTLVDTPGFDDTNKSEVEILTMICDYLREEYAHRRCLRGVIYLHRISDNRVGGTALQNIRFFHRLCGDKALKNSVVITNMWNQVTSEVGTSRETELKSKDIFFKPAIDKGAAMLRHDNTIESAHNAIRHMLHNKPMPLAIQVELVTDKKPIYETEAGQTLLGEMATREQKHQRELEALKKELEEAKRDHDTEAMQDIEEARLRLDAEVGQLIDERQRLLGPDAEGARERRKLSWMRRVVLPFVHLRASVFGICCTGFVFTCLFSIYQWRSAWTHPLAIIQTGFAEGGPSLDEIP</sequence>
<evidence type="ECO:0000313" key="5">
    <source>
        <dbReference type="Proteomes" id="UP000813824"/>
    </source>
</evidence>
<organism evidence="4 5">
    <name type="scientific">Cristinia sonorae</name>
    <dbReference type="NCBI Taxonomy" id="1940300"/>
    <lineage>
        <taxon>Eukaryota</taxon>
        <taxon>Fungi</taxon>
        <taxon>Dikarya</taxon>
        <taxon>Basidiomycota</taxon>
        <taxon>Agaricomycotina</taxon>
        <taxon>Agaricomycetes</taxon>
        <taxon>Agaricomycetidae</taxon>
        <taxon>Agaricales</taxon>
        <taxon>Pleurotineae</taxon>
        <taxon>Stephanosporaceae</taxon>
        <taxon>Cristinia</taxon>
    </lineage>
</organism>
<keyword evidence="5" id="KW-1185">Reference proteome</keyword>
<evidence type="ECO:0000313" key="4">
    <source>
        <dbReference type="EMBL" id="KAH8074814.1"/>
    </source>
</evidence>
<keyword evidence="4" id="KW-0378">Hydrolase</keyword>
<keyword evidence="2" id="KW-1133">Transmembrane helix</keyword>
<keyword evidence="2" id="KW-0812">Transmembrane</keyword>
<dbReference type="CDD" id="cd00882">
    <property type="entry name" value="Ras_like_GTPase"/>
    <property type="match status" value="1"/>
</dbReference>
<keyword evidence="2" id="KW-0472">Membrane</keyword>
<keyword evidence="1" id="KW-0175">Coiled coil</keyword>
<dbReference type="OrthoDB" id="8954335at2759"/>
<name>A0A8K0UF31_9AGAR</name>
<dbReference type="GO" id="GO:0005525">
    <property type="term" value="F:GTP binding"/>
    <property type="evidence" value="ECO:0007669"/>
    <property type="project" value="InterPro"/>
</dbReference>
<dbReference type="InterPro" id="IPR027417">
    <property type="entry name" value="P-loop_NTPase"/>
</dbReference>
<reference evidence="4" key="1">
    <citation type="journal article" date="2021" name="New Phytol.">
        <title>Evolutionary innovations through gain and loss of genes in the ectomycorrhizal Boletales.</title>
        <authorList>
            <person name="Wu G."/>
            <person name="Miyauchi S."/>
            <person name="Morin E."/>
            <person name="Kuo A."/>
            <person name="Drula E."/>
            <person name="Varga T."/>
            <person name="Kohler A."/>
            <person name="Feng B."/>
            <person name="Cao Y."/>
            <person name="Lipzen A."/>
            <person name="Daum C."/>
            <person name="Hundley H."/>
            <person name="Pangilinan J."/>
            <person name="Johnson J."/>
            <person name="Barry K."/>
            <person name="LaButti K."/>
            <person name="Ng V."/>
            <person name="Ahrendt S."/>
            <person name="Min B."/>
            <person name="Choi I.G."/>
            <person name="Park H."/>
            <person name="Plett J.M."/>
            <person name="Magnuson J."/>
            <person name="Spatafora J.W."/>
            <person name="Nagy L.G."/>
            <person name="Henrissat B."/>
            <person name="Grigoriev I.V."/>
            <person name="Yang Z.L."/>
            <person name="Xu J."/>
            <person name="Martin F.M."/>
        </authorList>
    </citation>
    <scope>NUCLEOTIDE SEQUENCE</scope>
    <source>
        <strain evidence="4">KKN 215</strain>
    </source>
</reference>
<dbReference type="GO" id="GO:0016787">
    <property type="term" value="F:hydrolase activity"/>
    <property type="evidence" value="ECO:0007669"/>
    <property type="project" value="UniProtKB-KW"/>
</dbReference>
<feature type="coiled-coil region" evidence="1">
    <location>
        <begin position="236"/>
        <end position="289"/>
    </location>
</feature>
<dbReference type="Gene3D" id="3.40.50.300">
    <property type="entry name" value="P-loop containing nucleotide triphosphate hydrolases"/>
    <property type="match status" value="1"/>
</dbReference>
<feature type="domain" description="G" evidence="3">
    <location>
        <begin position="27"/>
        <end position="91"/>
    </location>
</feature>
<protein>
    <submittedName>
        <fullName evidence="4">P-loop containing nucleoside triphosphate hydrolase protein</fullName>
    </submittedName>
</protein>
<dbReference type="InterPro" id="IPR006073">
    <property type="entry name" value="GTP-bd"/>
</dbReference>
<dbReference type="Proteomes" id="UP000813824">
    <property type="component" value="Unassembled WGS sequence"/>
</dbReference>
<dbReference type="AlphaFoldDB" id="A0A8K0UF31"/>
<gene>
    <name evidence="4" type="ORF">BXZ70DRAFT_1013187</name>
</gene>
<accession>A0A8K0UF31</accession>
<evidence type="ECO:0000259" key="3">
    <source>
        <dbReference type="Pfam" id="PF01926"/>
    </source>
</evidence>
<feature type="transmembrane region" description="Helical" evidence="2">
    <location>
        <begin position="313"/>
        <end position="341"/>
    </location>
</feature>
<evidence type="ECO:0000256" key="2">
    <source>
        <dbReference type="SAM" id="Phobius"/>
    </source>
</evidence>
<dbReference type="SUPFAM" id="SSF52540">
    <property type="entry name" value="P-loop containing nucleoside triphosphate hydrolases"/>
    <property type="match status" value="1"/>
</dbReference>
<dbReference type="Pfam" id="PF01926">
    <property type="entry name" value="MMR_HSR1"/>
    <property type="match status" value="1"/>
</dbReference>
<evidence type="ECO:0000256" key="1">
    <source>
        <dbReference type="SAM" id="Coils"/>
    </source>
</evidence>
<comment type="caution">
    <text evidence="4">The sequence shown here is derived from an EMBL/GenBank/DDBJ whole genome shotgun (WGS) entry which is preliminary data.</text>
</comment>
<dbReference type="EMBL" id="JAEVFJ010000071">
    <property type="protein sequence ID" value="KAH8074814.1"/>
    <property type="molecule type" value="Genomic_DNA"/>
</dbReference>